<dbReference type="Proteomes" id="UP000249135">
    <property type="component" value="Unassembled WGS sequence"/>
</dbReference>
<keyword evidence="2" id="KW-0418">Kinase</keyword>
<sequence>MTLQKILAPLVGIGLLIAAWRSYGWLGVAFVATGIVMFLLLHFNRTMTVLKRAADRPMGYVGSAVMLNAKLKPKMTLLHVVAMTRSLGLQRTPKDEQPE</sequence>
<evidence type="ECO:0000256" key="1">
    <source>
        <dbReference type="SAM" id="Phobius"/>
    </source>
</evidence>
<feature type="non-terminal residue" evidence="2">
    <location>
        <position position="99"/>
    </location>
</feature>
<keyword evidence="1" id="KW-0812">Transmembrane</keyword>
<gene>
    <name evidence="2" type="ORF">DI563_32255</name>
</gene>
<dbReference type="GO" id="GO:0016301">
    <property type="term" value="F:kinase activity"/>
    <property type="evidence" value="ECO:0007669"/>
    <property type="project" value="UniProtKB-KW"/>
</dbReference>
<organism evidence="2 3">
    <name type="scientific">Variovorax paradoxus</name>
    <dbReference type="NCBI Taxonomy" id="34073"/>
    <lineage>
        <taxon>Bacteria</taxon>
        <taxon>Pseudomonadati</taxon>
        <taxon>Pseudomonadota</taxon>
        <taxon>Betaproteobacteria</taxon>
        <taxon>Burkholderiales</taxon>
        <taxon>Comamonadaceae</taxon>
        <taxon>Variovorax</taxon>
    </lineage>
</organism>
<protein>
    <submittedName>
        <fullName evidence="2">Glycerate kinase</fullName>
    </submittedName>
</protein>
<accession>A0A2W5NUB0</accession>
<name>A0A2W5NUB0_VARPD</name>
<keyword evidence="2" id="KW-0808">Transferase</keyword>
<reference evidence="2 3" key="1">
    <citation type="submission" date="2017-08" db="EMBL/GenBank/DDBJ databases">
        <title>Infants hospitalized years apart are colonized by the same room-sourced microbial strains.</title>
        <authorList>
            <person name="Brooks B."/>
            <person name="Olm M.R."/>
            <person name="Firek B.A."/>
            <person name="Baker R."/>
            <person name="Thomas B.C."/>
            <person name="Morowitz M.J."/>
            <person name="Banfield J.F."/>
        </authorList>
    </citation>
    <scope>NUCLEOTIDE SEQUENCE [LARGE SCALE GENOMIC DNA]</scope>
    <source>
        <strain evidence="2">S2_005_003_R2_41</strain>
    </source>
</reference>
<evidence type="ECO:0000313" key="2">
    <source>
        <dbReference type="EMBL" id="PZQ55938.1"/>
    </source>
</evidence>
<evidence type="ECO:0000313" key="3">
    <source>
        <dbReference type="Proteomes" id="UP000249135"/>
    </source>
</evidence>
<comment type="caution">
    <text evidence="2">The sequence shown here is derived from an EMBL/GenBank/DDBJ whole genome shotgun (WGS) entry which is preliminary data.</text>
</comment>
<keyword evidence="1" id="KW-1133">Transmembrane helix</keyword>
<dbReference type="EMBL" id="QFPP01000894">
    <property type="protein sequence ID" value="PZQ55938.1"/>
    <property type="molecule type" value="Genomic_DNA"/>
</dbReference>
<dbReference type="AlphaFoldDB" id="A0A2W5NUB0"/>
<proteinExistence type="predicted"/>
<keyword evidence="1" id="KW-0472">Membrane</keyword>
<feature type="transmembrane region" description="Helical" evidence="1">
    <location>
        <begin position="23"/>
        <end position="43"/>
    </location>
</feature>